<gene>
    <name evidence="8" type="ORF">ACFOZ4_07740</name>
</gene>
<comment type="caution">
    <text evidence="8">The sequence shown here is derived from an EMBL/GenBank/DDBJ whole genome shotgun (WGS) entry which is preliminary data.</text>
</comment>
<proteinExistence type="predicted"/>
<name>A0ABV8LHR9_9ACTN</name>
<keyword evidence="9" id="KW-1185">Reference proteome</keyword>
<dbReference type="EMBL" id="JBHSAY010000005">
    <property type="protein sequence ID" value="MFC4130492.1"/>
    <property type="molecule type" value="Genomic_DNA"/>
</dbReference>
<keyword evidence="3 6" id="KW-0812">Transmembrane</keyword>
<evidence type="ECO:0000256" key="3">
    <source>
        <dbReference type="ARBA" id="ARBA00022692"/>
    </source>
</evidence>
<evidence type="ECO:0000256" key="2">
    <source>
        <dbReference type="ARBA" id="ARBA00022475"/>
    </source>
</evidence>
<evidence type="ECO:0000256" key="1">
    <source>
        <dbReference type="ARBA" id="ARBA00004651"/>
    </source>
</evidence>
<dbReference type="PANTHER" id="PTHR35007">
    <property type="entry name" value="INTEGRAL MEMBRANE PROTEIN-RELATED"/>
    <property type="match status" value="1"/>
</dbReference>
<dbReference type="PANTHER" id="PTHR35007:SF1">
    <property type="entry name" value="PILUS ASSEMBLY PROTEIN"/>
    <property type="match status" value="1"/>
</dbReference>
<evidence type="ECO:0000256" key="5">
    <source>
        <dbReference type="ARBA" id="ARBA00023136"/>
    </source>
</evidence>
<dbReference type="InterPro" id="IPR018076">
    <property type="entry name" value="T2SS_GspF_dom"/>
</dbReference>
<protein>
    <submittedName>
        <fullName evidence="8">Type II secretion system F family protein</fullName>
    </submittedName>
</protein>
<keyword evidence="5 6" id="KW-0472">Membrane</keyword>
<feature type="transmembrane region" description="Helical" evidence="6">
    <location>
        <begin position="117"/>
        <end position="135"/>
    </location>
</feature>
<evidence type="ECO:0000313" key="9">
    <source>
        <dbReference type="Proteomes" id="UP001595816"/>
    </source>
</evidence>
<reference evidence="9" key="1">
    <citation type="journal article" date="2019" name="Int. J. Syst. Evol. Microbiol.">
        <title>The Global Catalogue of Microorganisms (GCM) 10K type strain sequencing project: providing services to taxonomists for standard genome sequencing and annotation.</title>
        <authorList>
            <consortium name="The Broad Institute Genomics Platform"/>
            <consortium name="The Broad Institute Genome Sequencing Center for Infectious Disease"/>
            <person name="Wu L."/>
            <person name="Ma J."/>
        </authorList>
    </citation>
    <scope>NUCLEOTIDE SEQUENCE [LARGE SCALE GENOMIC DNA]</scope>
    <source>
        <strain evidence="9">CGMCC 4.7289</strain>
    </source>
</reference>
<evidence type="ECO:0000256" key="6">
    <source>
        <dbReference type="SAM" id="Phobius"/>
    </source>
</evidence>
<evidence type="ECO:0000313" key="8">
    <source>
        <dbReference type="EMBL" id="MFC4130492.1"/>
    </source>
</evidence>
<keyword evidence="4 6" id="KW-1133">Transmembrane helix</keyword>
<feature type="transmembrane region" description="Helical" evidence="6">
    <location>
        <begin position="271"/>
        <end position="292"/>
    </location>
</feature>
<feature type="transmembrane region" description="Helical" evidence="6">
    <location>
        <begin position="90"/>
        <end position="111"/>
    </location>
</feature>
<evidence type="ECO:0000259" key="7">
    <source>
        <dbReference type="Pfam" id="PF00482"/>
    </source>
</evidence>
<keyword evidence="2" id="KW-1003">Cell membrane</keyword>
<feature type="transmembrane region" description="Helical" evidence="6">
    <location>
        <begin position="6"/>
        <end position="28"/>
    </location>
</feature>
<dbReference type="RefSeq" id="WP_253757794.1">
    <property type="nucleotide sequence ID" value="NZ_JAMZDZ010000001.1"/>
</dbReference>
<comment type="subcellular location">
    <subcellularLocation>
        <location evidence="1">Cell membrane</location>
        <topology evidence="1">Multi-pass membrane protein</topology>
    </subcellularLocation>
</comment>
<organism evidence="8 9">
    <name type="scientific">Hamadaea flava</name>
    <dbReference type="NCBI Taxonomy" id="1742688"/>
    <lineage>
        <taxon>Bacteria</taxon>
        <taxon>Bacillati</taxon>
        <taxon>Actinomycetota</taxon>
        <taxon>Actinomycetes</taxon>
        <taxon>Micromonosporales</taxon>
        <taxon>Micromonosporaceae</taxon>
        <taxon>Hamadaea</taxon>
    </lineage>
</organism>
<sequence length="294" mass="31313">MIVDLWVVAAALAGGLVGFGVFLALTAWRTPEPALGPALRRLHTPAAPGLPGLAAPSHAPADREWWSWVDLPKQDLEILNRTPQAHATTVVSVGFAAMLLPGLIAVGAVILRAPFSPAVPLLISLALATGAGWLAHRSMRVAAASARSEFVRALCTYVTLAAHQVRAGHGAVEAMERAAKICQGWPYARLRSALLTAQLQMTPPWDELRALALAIGVDELSAYADIMRSAGSDGAQVYRTLRAQAESLRDQARVRALEEAKKRSSKLDIPATMLVMVLLALALFPIMANLFATT</sequence>
<evidence type="ECO:0000256" key="4">
    <source>
        <dbReference type="ARBA" id="ARBA00022989"/>
    </source>
</evidence>
<dbReference type="Pfam" id="PF00482">
    <property type="entry name" value="T2SSF"/>
    <property type="match status" value="1"/>
</dbReference>
<accession>A0ABV8LHR9</accession>
<feature type="domain" description="Type II secretion system protein GspF" evidence="7">
    <location>
        <begin position="165"/>
        <end position="285"/>
    </location>
</feature>
<dbReference type="Proteomes" id="UP001595816">
    <property type="component" value="Unassembled WGS sequence"/>
</dbReference>